<feature type="domain" description="N-acetyltransferase" evidence="3">
    <location>
        <begin position="1"/>
        <end position="137"/>
    </location>
</feature>
<dbReference type="PROSITE" id="PS51186">
    <property type="entry name" value="GNAT"/>
    <property type="match status" value="2"/>
</dbReference>
<evidence type="ECO:0000259" key="3">
    <source>
        <dbReference type="PROSITE" id="PS51186"/>
    </source>
</evidence>
<dbReference type="EMBL" id="KC246809">
    <property type="protein sequence ID" value="AHF24876.1"/>
    <property type="molecule type" value="Genomic_DNA"/>
</dbReference>
<protein>
    <submittedName>
        <fullName evidence="4">Acetyltransferase</fullName>
    </submittedName>
</protein>
<keyword evidence="1 4" id="KW-0808">Transferase</keyword>
<dbReference type="Pfam" id="PF00583">
    <property type="entry name" value="Acetyltransf_1"/>
    <property type="match status" value="2"/>
</dbReference>
<sequence>MMPCSEEDAEFIEEQASRVFDTIAPPEEAAEEEEFVYKVTDEKGSLLGGCILAVDARKTASIYDLWVEEKYRRRGIASALVRQAEKKAGELGCYLVLVGTFDFQAKPFYEKHGYTVNDTMSGVPKGHEHYFMTKRLDRTVMEHNPSDTKKYEIIPGGEEDAEFLSGRLRRHDEAFAPRGHEYISIGKKVTDGNGRIIAGLVGGVDGWNGTDLDALWVDDPYRGQGIGTRLLRAFEREAGENGADAVFIEAYDWNVEFFRKNGYETVTGVLEDYPRGHTMYCMQKLLCSTH</sequence>
<evidence type="ECO:0000256" key="1">
    <source>
        <dbReference type="ARBA" id="ARBA00022679"/>
    </source>
</evidence>
<proteinExistence type="predicted"/>
<dbReference type="GO" id="GO:0016747">
    <property type="term" value="F:acyltransferase activity, transferring groups other than amino-acyl groups"/>
    <property type="evidence" value="ECO:0007669"/>
    <property type="project" value="InterPro"/>
</dbReference>
<dbReference type="InterPro" id="IPR051556">
    <property type="entry name" value="N-term/lysine_N-AcTrnsfr"/>
</dbReference>
<dbReference type="PANTHER" id="PTHR42919">
    <property type="entry name" value="N-ALPHA-ACETYLTRANSFERASE"/>
    <property type="match status" value="1"/>
</dbReference>
<name>W0FJ50_9BACT</name>
<organism evidence="4">
    <name type="scientific">uncultured bacterium Contig21</name>
    <dbReference type="NCBI Taxonomy" id="1393535"/>
    <lineage>
        <taxon>Bacteria</taxon>
        <taxon>environmental samples</taxon>
    </lineage>
</organism>
<keyword evidence="2" id="KW-0012">Acyltransferase</keyword>
<evidence type="ECO:0000313" key="4">
    <source>
        <dbReference type="EMBL" id="AHF24876.1"/>
    </source>
</evidence>
<reference evidence="4" key="1">
    <citation type="journal article" date="2013" name="PLoS ONE">
        <title>Metagenomic insights into the carbohydrate-active enzymes carried by the microorganisms adhering to solid digesta in the rumen of cows.</title>
        <authorList>
            <person name="Wang L."/>
            <person name="Hatem A."/>
            <person name="Catalyurek U.V."/>
            <person name="Morrison M."/>
            <person name="Yu Z."/>
        </authorList>
    </citation>
    <scope>NUCLEOTIDE SEQUENCE</scope>
</reference>
<evidence type="ECO:0000256" key="2">
    <source>
        <dbReference type="ARBA" id="ARBA00023315"/>
    </source>
</evidence>
<accession>W0FJ50</accession>
<dbReference type="InterPro" id="IPR016181">
    <property type="entry name" value="Acyl_CoA_acyltransferase"/>
</dbReference>
<dbReference type="PANTHER" id="PTHR42919:SF8">
    <property type="entry name" value="N-ALPHA-ACETYLTRANSFERASE 50"/>
    <property type="match status" value="1"/>
</dbReference>
<dbReference type="SUPFAM" id="SSF55729">
    <property type="entry name" value="Acyl-CoA N-acyltransferases (Nat)"/>
    <property type="match status" value="2"/>
</dbReference>
<dbReference type="Gene3D" id="3.40.630.30">
    <property type="match status" value="2"/>
</dbReference>
<feature type="domain" description="N-acetyltransferase" evidence="3">
    <location>
        <begin position="151"/>
        <end position="287"/>
    </location>
</feature>
<dbReference type="AlphaFoldDB" id="W0FJ50"/>
<dbReference type="CDD" id="cd04301">
    <property type="entry name" value="NAT_SF"/>
    <property type="match status" value="2"/>
</dbReference>
<dbReference type="InterPro" id="IPR000182">
    <property type="entry name" value="GNAT_dom"/>
</dbReference>